<dbReference type="AlphaFoldDB" id="A0A2V1DW65"/>
<evidence type="ECO:0000256" key="1">
    <source>
        <dbReference type="ARBA" id="ARBA00023242"/>
    </source>
</evidence>
<dbReference type="EMBL" id="KZ805341">
    <property type="protein sequence ID" value="PVI02598.1"/>
    <property type="molecule type" value="Genomic_DNA"/>
</dbReference>
<dbReference type="GO" id="GO:0008270">
    <property type="term" value="F:zinc ion binding"/>
    <property type="evidence" value="ECO:0007669"/>
    <property type="project" value="InterPro"/>
</dbReference>
<evidence type="ECO:0000313" key="4">
    <source>
        <dbReference type="EMBL" id="PVI02598.1"/>
    </source>
</evidence>
<dbReference type="PROSITE" id="PS50048">
    <property type="entry name" value="ZN2_CY6_FUNGAL_2"/>
    <property type="match status" value="1"/>
</dbReference>
<dbReference type="InterPro" id="IPR001138">
    <property type="entry name" value="Zn2Cys6_DnaBD"/>
</dbReference>
<gene>
    <name evidence="4" type="ORF">DM02DRAFT_653413</name>
</gene>
<evidence type="ECO:0000259" key="3">
    <source>
        <dbReference type="PROSITE" id="PS50048"/>
    </source>
</evidence>
<dbReference type="SUPFAM" id="SSF57701">
    <property type="entry name" value="Zn2/Cys6 DNA-binding domain"/>
    <property type="match status" value="1"/>
</dbReference>
<dbReference type="PROSITE" id="PS00463">
    <property type="entry name" value="ZN2_CY6_FUNGAL_1"/>
    <property type="match status" value="1"/>
</dbReference>
<accession>A0A2V1DW65</accession>
<feature type="compositionally biased region" description="Polar residues" evidence="2">
    <location>
        <begin position="271"/>
        <end position="300"/>
    </location>
</feature>
<dbReference type="CDD" id="cd00067">
    <property type="entry name" value="GAL4"/>
    <property type="match status" value="1"/>
</dbReference>
<dbReference type="OrthoDB" id="3682316at2759"/>
<feature type="domain" description="Zn(2)-C6 fungal-type" evidence="3">
    <location>
        <begin position="17"/>
        <end position="52"/>
    </location>
</feature>
<keyword evidence="1" id="KW-0539">Nucleus</keyword>
<proteinExistence type="predicted"/>
<evidence type="ECO:0000256" key="2">
    <source>
        <dbReference type="SAM" id="MobiDB-lite"/>
    </source>
</evidence>
<feature type="region of interest" description="Disordered" evidence="2">
    <location>
        <begin position="264"/>
        <end position="313"/>
    </location>
</feature>
<name>A0A2V1DW65_9PLEO</name>
<dbReference type="STRING" id="97972.A0A2V1DW65"/>
<dbReference type="GO" id="GO:0000981">
    <property type="term" value="F:DNA-binding transcription factor activity, RNA polymerase II-specific"/>
    <property type="evidence" value="ECO:0007669"/>
    <property type="project" value="InterPro"/>
</dbReference>
<reference evidence="4 5" key="1">
    <citation type="journal article" date="2018" name="Sci. Rep.">
        <title>Comparative genomics provides insights into the lifestyle and reveals functional heterogeneity of dark septate endophytic fungi.</title>
        <authorList>
            <person name="Knapp D.G."/>
            <person name="Nemeth J.B."/>
            <person name="Barry K."/>
            <person name="Hainaut M."/>
            <person name="Henrissat B."/>
            <person name="Johnson J."/>
            <person name="Kuo A."/>
            <person name="Lim J.H.P."/>
            <person name="Lipzen A."/>
            <person name="Nolan M."/>
            <person name="Ohm R.A."/>
            <person name="Tamas L."/>
            <person name="Grigoriev I.V."/>
            <person name="Spatafora J.W."/>
            <person name="Nagy L.G."/>
            <person name="Kovacs G.M."/>
        </authorList>
    </citation>
    <scope>NUCLEOTIDE SEQUENCE [LARGE SCALE GENOMIC DNA]</scope>
    <source>
        <strain evidence="4 5">DSE2036</strain>
    </source>
</reference>
<dbReference type="InterPro" id="IPR036864">
    <property type="entry name" value="Zn2-C6_fun-type_DNA-bd_sf"/>
</dbReference>
<protein>
    <recommendedName>
        <fullName evidence="3">Zn(2)-C6 fungal-type domain-containing protein</fullName>
    </recommendedName>
</protein>
<evidence type="ECO:0000313" key="5">
    <source>
        <dbReference type="Proteomes" id="UP000244855"/>
    </source>
</evidence>
<organism evidence="4 5">
    <name type="scientific">Periconia macrospinosa</name>
    <dbReference type="NCBI Taxonomy" id="97972"/>
    <lineage>
        <taxon>Eukaryota</taxon>
        <taxon>Fungi</taxon>
        <taxon>Dikarya</taxon>
        <taxon>Ascomycota</taxon>
        <taxon>Pezizomycotina</taxon>
        <taxon>Dothideomycetes</taxon>
        <taxon>Pleosporomycetidae</taxon>
        <taxon>Pleosporales</taxon>
        <taxon>Massarineae</taxon>
        <taxon>Periconiaceae</taxon>
        <taxon>Periconia</taxon>
    </lineage>
</organism>
<dbReference type="Gene3D" id="4.10.240.10">
    <property type="entry name" value="Zn(2)-C6 fungal-type DNA-binding domain"/>
    <property type="match status" value="1"/>
</dbReference>
<dbReference type="Proteomes" id="UP000244855">
    <property type="component" value="Unassembled WGS sequence"/>
</dbReference>
<sequence length="468" mass="51112">MASGPSSADVLLSRRTSCNRCRAQKLKCIVSETPNSTGCCQRCVRAMVPCVFGRRERKTRPSSSVCAPKALWQQSSSETVISTTQTHSVLPDMSSGGMVISEALGPHETEPFLFYHDSATMSAEQSMGNEQSTNKSGMEIGGFSHPYHNDRIAGDAELFGYNIPYSVRYQQQMQGSEHQFVPLSSTSEWNPDLNDGDTFAEVLSLSKPQASSTILLHFAAGLHERLSTLENGPSWRRENAGIIEYPIGSVLTLSNELRKLGKSLQLDDGSDNTTYGGQSRRTSNAAPSNSEHQLPTSMAASTEDPEMPSTASSPRFEISDSLILLSCHVTLLRISIVVLGYFHEYLLANPVAKKIAPSPTAAQNSVVCLGDVVPLHQLHSRIHTAICMLLSSIEEVEEALCLPQHLRHTSVLQALNDSVSPQSEPRDSEPAVIHEGLFSTIGGIQDIVLELGRIVKETKEILRHRMDL</sequence>
<keyword evidence="5" id="KW-1185">Reference proteome</keyword>